<dbReference type="RefSeq" id="WP_021759968.1">
    <property type="nucleotide sequence ID" value="NC_022444.1"/>
</dbReference>
<accession>T2GA68</accession>
<evidence type="ECO:0000313" key="3">
    <source>
        <dbReference type="Proteomes" id="UP000016587"/>
    </source>
</evidence>
<dbReference type="AlphaFoldDB" id="T2GA68"/>
<keyword evidence="3" id="KW-1185">Reference proteome</keyword>
<gene>
    <name evidence="2" type="ORF">DGI_1322</name>
</gene>
<dbReference type="HOGENOM" id="CLU_1812661_0_0_7"/>
<reference evidence="3" key="2">
    <citation type="submission" date="2013-07" db="EMBL/GenBank/DDBJ databases">
        <authorList>
            <person name="Morais-Silva F.O."/>
            <person name="Rezende A.M."/>
            <person name="Pimentel C."/>
            <person name="Resende D.M."/>
            <person name="Santos C.I."/>
            <person name="Clemente C."/>
            <person name="de Oliveira L.M."/>
            <person name="da Silva S.M."/>
            <person name="Costa D.A."/>
            <person name="Varela-Raposo A."/>
            <person name="Horacio E.C.A."/>
            <person name="Matos M."/>
            <person name="Flores O."/>
            <person name="Ruiz J.C."/>
            <person name="Rodrigues-Pousada C."/>
        </authorList>
    </citation>
    <scope>NUCLEOTIDE SEQUENCE [LARGE SCALE GENOMIC DNA]</scope>
    <source>
        <strain evidence="3">ATCC 19364 / DSM 1382 / NCIMB 9332 / VKM B-1759</strain>
    </source>
</reference>
<dbReference type="PATRIC" id="fig|1121448.10.peg.1319"/>
<sequence length="142" mass="16350">MRRMLLFMLVILLSMPAMARAQGQEMYLKGYIYTLNGERQQVSKFLNVGFTEYHFIHDGIYRVVKPHDIKSIENRGMDNLVITIRGHRPSRGRVMDVFPGAAIQAMTGDLNGKVSFEFYDKIQGQMKRGEVSCDEVKLLVFE</sequence>
<keyword evidence="1" id="KW-0732">Signal</keyword>
<organism evidence="2 3">
    <name type="scientific">Megalodesulfovibrio gigas (strain ATCC 19364 / DSM 1382 / NCIMB 9332 / VKM B-1759)</name>
    <name type="common">Desulfovibrio gigas</name>
    <dbReference type="NCBI Taxonomy" id="1121448"/>
    <lineage>
        <taxon>Bacteria</taxon>
        <taxon>Pseudomonadati</taxon>
        <taxon>Thermodesulfobacteriota</taxon>
        <taxon>Desulfovibrionia</taxon>
        <taxon>Desulfovibrionales</taxon>
        <taxon>Desulfovibrionaceae</taxon>
        <taxon>Megalodesulfovibrio</taxon>
    </lineage>
</organism>
<feature type="signal peptide" evidence="1">
    <location>
        <begin position="1"/>
        <end position="19"/>
    </location>
</feature>
<dbReference type="Proteomes" id="UP000016587">
    <property type="component" value="Chromosome"/>
</dbReference>
<name>T2GA68_MEGG1</name>
<feature type="chain" id="PRO_5004588183" evidence="1">
    <location>
        <begin position="20"/>
        <end position="142"/>
    </location>
</feature>
<protein>
    <submittedName>
        <fullName evidence="2">Uncharacterized protein</fullName>
    </submittedName>
</protein>
<evidence type="ECO:0000256" key="1">
    <source>
        <dbReference type="SAM" id="SignalP"/>
    </source>
</evidence>
<reference evidence="2 3" key="1">
    <citation type="journal article" date="2013" name="J. Bacteriol.">
        <title>Roles of HynAB and Ech, the only two hydrogenases found in the model sulfate reducer Desulfovibrio gigas.</title>
        <authorList>
            <person name="Morais-Silva F.O."/>
            <person name="Santos C.I."/>
            <person name="Rodrigues R."/>
            <person name="Pereira I.A."/>
            <person name="Rodrigues-Pousada C."/>
        </authorList>
    </citation>
    <scope>NUCLEOTIDE SEQUENCE [LARGE SCALE GENOMIC DNA]</scope>
    <source>
        <strain evidence="3">ATCC 19364 / DSM 1382 / NCIMB 9332 / VKM B-1759</strain>
    </source>
</reference>
<dbReference type="OrthoDB" id="5455113at2"/>
<dbReference type="EMBL" id="CP006585">
    <property type="protein sequence ID" value="AGW13173.1"/>
    <property type="molecule type" value="Genomic_DNA"/>
</dbReference>
<dbReference type="KEGG" id="dgg:DGI_1322"/>
<evidence type="ECO:0000313" key="2">
    <source>
        <dbReference type="EMBL" id="AGW13173.1"/>
    </source>
</evidence>
<proteinExistence type="predicted"/>